<name>A0AAU8LUG5_9BACT</name>
<keyword evidence="2" id="KW-0808">Transferase</keyword>
<dbReference type="EC" id="2.4.-.-" evidence="2"/>
<protein>
    <submittedName>
        <fullName evidence="2">Glycosyltransferase family A protein</fullName>
        <ecNumber evidence="2">2.4.-.-</ecNumber>
    </submittedName>
</protein>
<proteinExistence type="predicted"/>
<accession>A0AAU8LUG5</accession>
<gene>
    <name evidence="2" type="ORF">Q3M24_19720</name>
</gene>
<dbReference type="SUPFAM" id="SSF53448">
    <property type="entry name" value="Nucleotide-diphospho-sugar transferases"/>
    <property type="match status" value="1"/>
</dbReference>
<dbReference type="Gene3D" id="3.90.550.10">
    <property type="entry name" value="Spore Coat Polysaccharide Biosynthesis Protein SpsA, Chain A"/>
    <property type="match status" value="1"/>
</dbReference>
<reference evidence="2" key="2">
    <citation type="submission" date="2024-06" db="EMBL/GenBank/DDBJ databases">
        <authorList>
            <person name="Plum-Jensen L.E."/>
            <person name="Schramm A."/>
            <person name="Marshall I.P.G."/>
        </authorList>
    </citation>
    <scope>NUCLEOTIDE SEQUENCE</scope>
    <source>
        <strain evidence="2">Rat1</strain>
    </source>
</reference>
<dbReference type="PANTHER" id="PTHR43685:SF13">
    <property type="entry name" value="O ANTIGEN BIOSYNTHESIS RHAMNOSYLTRANSFERASE RFBN"/>
    <property type="match status" value="1"/>
</dbReference>
<dbReference type="PANTHER" id="PTHR43685">
    <property type="entry name" value="GLYCOSYLTRANSFERASE"/>
    <property type="match status" value="1"/>
</dbReference>
<dbReference type="InterPro" id="IPR050834">
    <property type="entry name" value="Glycosyltransf_2"/>
</dbReference>
<evidence type="ECO:0000313" key="2">
    <source>
        <dbReference type="EMBL" id="XCN72493.1"/>
    </source>
</evidence>
<feature type="domain" description="Glycosyltransferase 2-like" evidence="1">
    <location>
        <begin position="8"/>
        <end position="179"/>
    </location>
</feature>
<dbReference type="AlphaFoldDB" id="A0AAU8LUG5"/>
<dbReference type="KEGG" id="eaj:Q3M24_19720"/>
<keyword evidence="2" id="KW-0328">Glycosyltransferase</keyword>
<dbReference type="GO" id="GO:0016757">
    <property type="term" value="F:glycosyltransferase activity"/>
    <property type="evidence" value="ECO:0007669"/>
    <property type="project" value="UniProtKB-KW"/>
</dbReference>
<dbReference type="InterPro" id="IPR001173">
    <property type="entry name" value="Glyco_trans_2-like"/>
</dbReference>
<dbReference type="InterPro" id="IPR029044">
    <property type="entry name" value="Nucleotide-diphossugar_trans"/>
</dbReference>
<dbReference type="GO" id="GO:0044010">
    <property type="term" value="P:single-species biofilm formation"/>
    <property type="evidence" value="ECO:0007669"/>
    <property type="project" value="TreeGrafter"/>
</dbReference>
<sequence length="312" mass="36102">MNKEQSVSLIIPTLNGEFWFNELLSGIVHQTLVPDEVIVIDSGSSDATIPLVHRYMETHPFIQLYQIKKEEFDHGGTRTMAARKATSDILVFMTQDAILADSMALELLIRSFAKDDNMAAAYGRQLPAKNATFFSEHLRLFNYPEQSQIRSQQDWGLYGFKTVFISNSFAAWRRDILEQQGYFPEHLLFGEDTVALAKMLEKGYYVAYVSEATVYHSHNYSVLQDFKRYFDIGVLHKTQSRYLLQHKGPGGTGKKYILSELACLAKKRKYYLLPEFLLRNFCKFIAYQMGKRFRIFPGHFPARLSMNPGWWL</sequence>
<evidence type="ECO:0000259" key="1">
    <source>
        <dbReference type="Pfam" id="PF00535"/>
    </source>
</evidence>
<dbReference type="Pfam" id="PF00535">
    <property type="entry name" value="Glycos_transf_2"/>
    <property type="match status" value="1"/>
</dbReference>
<dbReference type="EMBL" id="CP159373">
    <property type="protein sequence ID" value="XCN72493.1"/>
    <property type="molecule type" value="Genomic_DNA"/>
</dbReference>
<organism evidence="2">
    <name type="scientific">Candidatus Electrothrix aestuarii</name>
    <dbReference type="NCBI Taxonomy" id="3062594"/>
    <lineage>
        <taxon>Bacteria</taxon>
        <taxon>Pseudomonadati</taxon>
        <taxon>Thermodesulfobacteriota</taxon>
        <taxon>Desulfobulbia</taxon>
        <taxon>Desulfobulbales</taxon>
        <taxon>Desulfobulbaceae</taxon>
        <taxon>Candidatus Electrothrix</taxon>
    </lineage>
</organism>
<dbReference type="CDD" id="cd00761">
    <property type="entry name" value="Glyco_tranf_GTA_type"/>
    <property type="match status" value="1"/>
</dbReference>
<reference evidence="2" key="1">
    <citation type="journal article" date="2024" name="Syst. Appl. Microbiol.">
        <title>First single-strain enrichments of Electrothrix cable bacteria, description of E. aestuarii sp. nov. and E. rattekaaiensis sp. nov., and proposal of a cable bacteria taxonomy following the rules of the SeqCode.</title>
        <authorList>
            <person name="Plum-Jensen L.E."/>
            <person name="Schramm A."/>
            <person name="Marshall I.P.G."/>
        </authorList>
    </citation>
    <scope>NUCLEOTIDE SEQUENCE</scope>
    <source>
        <strain evidence="2">Rat1</strain>
    </source>
</reference>